<dbReference type="InterPro" id="IPR032799">
    <property type="entry name" value="TAXi_C"/>
</dbReference>
<comment type="caution">
    <text evidence="4">The sequence shown here is derived from an EMBL/GenBank/DDBJ whole genome shotgun (WGS) entry which is preliminary data.</text>
</comment>
<dbReference type="InterPro" id="IPR032861">
    <property type="entry name" value="TAXi_N"/>
</dbReference>
<dbReference type="Pfam" id="PF14543">
    <property type="entry name" value="TAXi_N"/>
    <property type="match status" value="1"/>
</dbReference>
<keyword evidence="2" id="KW-0812">Transmembrane</keyword>
<dbReference type="PANTHER" id="PTHR13683">
    <property type="entry name" value="ASPARTYL PROTEASES"/>
    <property type="match status" value="1"/>
</dbReference>
<dbReference type="InterPro" id="IPR021109">
    <property type="entry name" value="Peptidase_aspartic_dom_sf"/>
</dbReference>
<name>A0ABD3CK23_9LAMI</name>
<evidence type="ECO:0000256" key="2">
    <source>
        <dbReference type="SAM" id="Phobius"/>
    </source>
</evidence>
<evidence type="ECO:0000313" key="4">
    <source>
        <dbReference type="EMBL" id="KAL3629584.1"/>
    </source>
</evidence>
<feature type="transmembrane region" description="Helical" evidence="2">
    <location>
        <begin position="7"/>
        <end position="28"/>
    </location>
</feature>
<feature type="domain" description="Peptidase A1" evidence="3">
    <location>
        <begin position="36"/>
        <end position="436"/>
    </location>
</feature>
<dbReference type="Pfam" id="PF14541">
    <property type="entry name" value="TAXi_C"/>
    <property type="match status" value="1"/>
</dbReference>
<evidence type="ECO:0000259" key="3">
    <source>
        <dbReference type="PROSITE" id="PS51767"/>
    </source>
</evidence>
<keyword evidence="2" id="KW-1133">Transmembrane helix</keyword>
<keyword evidence="2" id="KW-0472">Membrane</keyword>
<evidence type="ECO:0000256" key="1">
    <source>
        <dbReference type="ARBA" id="ARBA00007447"/>
    </source>
</evidence>
<accession>A0ABD3CK23</accession>
<dbReference type="SUPFAM" id="SSF50630">
    <property type="entry name" value="Acid proteases"/>
    <property type="match status" value="1"/>
</dbReference>
<dbReference type="PROSITE" id="PS51767">
    <property type="entry name" value="PEPTIDASE_A1"/>
    <property type="match status" value="1"/>
</dbReference>
<protein>
    <recommendedName>
        <fullName evidence="3">Peptidase A1 domain-containing protein</fullName>
    </recommendedName>
</protein>
<proteinExistence type="inferred from homology"/>
<dbReference type="Proteomes" id="UP001632038">
    <property type="component" value="Unassembled WGS sequence"/>
</dbReference>
<sequence>MTILNCFFHLILIFQLYSSLLLILFSYIQVKSLALESHFETVGTTPVQCKRYFNFTDPKVWPKSTFEVFNMYGPCSPTAGKNPKNMPSVHEILHHDRLRVESLQARFKHNSKIKKNDTRFKDTKEVTHIPVLRSGSYLISVSFGTHQQIKTLTFVTGIIMQYFVATHTCDRTTYEDAGSYFKGVFSRDILNITQTGEVFPKFLFGCVTETNNLDVDGLLGLSKTQVSFVSQTSDIYKGIFSYCIPSGPSEIGFMKLGPRDYPNDDVKFTRFITSSNYDPSFYFIDITSIKVAGVELSIGKFDLIFPGTIIDSGTTYTYLPKNVYTAMRDEFRKKIRSKNRIIVKSPSKKLDTCYGNSVYNIVPTITLFIFEGGVSVDMNGSVTLISVLDNQQPRRSFACLAFAENIKDDDVSIFGNYQQRRFEVVYDVYGKGLGFIPNKCP</sequence>
<dbReference type="Gene3D" id="2.40.70.10">
    <property type="entry name" value="Acid Proteases"/>
    <property type="match status" value="2"/>
</dbReference>
<dbReference type="AlphaFoldDB" id="A0ABD3CK23"/>
<dbReference type="InterPro" id="IPR001461">
    <property type="entry name" value="Aspartic_peptidase_A1"/>
</dbReference>
<organism evidence="4 5">
    <name type="scientific">Castilleja foliolosa</name>
    <dbReference type="NCBI Taxonomy" id="1961234"/>
    <lineage>
        <taxon>Eukaryota</taxon>
        <taxon>Viridiplantae</taxon>
        <taxon>Streptophyta</taxon>
        <taxon>Embryophyta</taxon>
        <taxon>Tracheophyta</taxon>
        <taxon>Spermatophyta</taxon>
        <taxon>Magnoliopsida</taxon>
        <taxon>eudicotyledons</taxon>
        <taxon>Gunneridae</taxon>
        <taxon>Pentapetalae</taxon>
        <taxon>asterids</taxon>
        <taxon>lamiids</taxon>
        <taxon>Lamiales</taxon>
        <taxon>Orobanchaceae</taxon>
        <taxon>Pedicularideae</taxon>
        <taxon>Castillejinae</taxon>
        <taxon>Castilleja</taxon>
    </lineage>
</organism>
<dbReference type="EMBL" id="JAVIJP010000034">
    <property type="protein sequence ID" value="KAL3629584.1"/>
    <property type="molecule type" value="Genomic_DNA"/>
</dbReference>
<dbReference type="InterPro" id="IPR033121">
    <property type="entry name" value="PEPTIDASE_A1"/>
</dbReference>
<evidence type="ECO:0000313" key="5">
    <source>
        <dbReference type="Proteomes" id="UP001632038"/>
    </source>
</evidence>
<keyword evidence="5" id="KW-1185">Reference proteome</keyword>
<dbReference type="PANTHER" id="PTHR13683:SF750">
    <property type="entry name" value="ASPARTYL PROTEASE AED1"/>
    <property type="match status" value="1"/>
</dbReference>
<comment type="similarity">
    <text evidence="1">Belongs to the peptidase A1 family.</text>
</comment>
<gene>
    <name evidence="4" type="ORF">CASFOL_026806</name>
</gene>
<reference evidence="5" key="1">
    <citation type="journal article" date="2024" name="IScience">
        <title>Strigolactones Initiate the Formation of Haustorium-like Structures in Castilleja.</title>
        <authorList>
            <person name="Buerger M."/>
            <person name="Peterson D."/>
            <person name="Chory J."/>
        </authorList>
    </citation>
    <scope>NUCLEOTIDE SEQUENCE [LARGE SCALE GENOMIC DNA]</scope>
</reference>